<gene>
    <name evidence="1" type="primary">P0528B02.32</name>
</gene>
<evidence type="ECO:0000313" key="1">
    <source>
        <dbReference type="EMBL" id="BAD53525.1"/>
    </source>
</evidence>
<reference evidence="2" key="1">
    <citation type="journal article" date="2005" name="Nature">
        <title>The map-based sequence of the rice genome.</title>
        <authorList>
            <consortium name="International rice genome sequencing project (IRGSP)"/>
            <person name="Matsumoto T."/>
            <person name="Wu J."/>
            <person name="Kanamori H."/>
            <person name="Katayose Y."/>
            <person name="Fujisawa M."/>
            <person name="Namiki N."/>
            <person name="Mizuno H."/>
            <person name="Yamamoto K."/>
            <person name="Antonio B.A."/>
            <person name="Baba T."/>
            <person name="Sakata K."/>
            <person name="Nagamura Y."/>
            <person name="Aoki H."/>
            <person name="Arikawa K."/>
            <person name="Arita K."/>
            <person name="Bito T."/>
            <person name="Chiden Y."/>
            <person name="Fujitsuka N."/>
            <person name="Fukunaka R."/>
            <person name="Hamada M."/>
            <person name="Harada C."/>
            <person name="Hayashi A."/>
            <person name="Hijishita S."/>
            <person name="Honda M."/>
            <person name="Hosokawa S."/>
            <person name="Ichikawa Y."/>
            <person name="Idonuma A."/>
            <person name="Iijima M."/>
            <person name="Ikeda M."/>
            <person name="Ikeno M."/>
            <person name="Ito K."/>
            <person name="Ito S."/>
            <person name="Ito T."/>
            <person name="Ito Y."/>
            <person name="Ito Y."/>
            <person name="Iwabuchi A."/>
            <person name="Kamiya K."/>
            <person name="Karasawa W."/>
            <person name="Kurita K."/>
            <person name="Katagiri S."/>
            <person name="Kikuta A."/>
            <person name="Kobayashi H."/>
            <person name="Kobayashi N."/>
            <person name="Machita K."/>
            <person name="Maehara T."/>
            <person name="Masukawa M."/>
            <person name="Mizubayashi T."/>
            <person name="Mukai Y."/>
            <person name="Nagasaki H."/>
            <person name="Nagata Y."/>
            <person name="Naito S."/>
            <person name="Nakashima M."/>
            <person name="Nakama Y."/>
            <person name="Nakamichi Y."/>
            <person name="Nakamura M."/>
            <person name="Meguro A."/>
            <person name="Negishi M."/>
            <person name="Ohta I."/>
            <person name="Ohta T."/>
            <person name="Okamoto M."/>
            <person name="Ono N."/>
            <person name="Saji S."/>
            <person name="Sakaguchi M."/>
            <person name="Sakai K."/>
            <person name="Shibata M."/>
            <person name="Shimokawa T."/>
            <person name="Song J."/>
            <person name="Takazaki Y."/>
            <person name="Terasawa K."/>
            <person name="Tsugane M."/>
            <person name="Tsuji K."/>
            <person name="Ueda S."/>
            <person name="Waki K."/>
            <person name="Yamagata H."/>
            <person name="Yamamoto M."/>
            <person name="Yamamoto S."/>
            <person name="Yamane H."/>
            <person name="Yoshiki S."/>
            <person name="Yoshihara R."/>
            <person name="Yukawa K."/>
            <person name="Zhong H."/>
            <person name="Yano M."/>
            <person name="Yuan Q."/>
            <person name="Ouyang S."/>
            <person name="Liu J."/>
            <person name="Jones K.M."/>
            <person name="Gansberger K."/>
            <person name="Moffat K."/>
            <person name="Hill J."/>
            <person name="Bera J."/>
            <person name="Fadrosh D."/>
            <person name="Jin S."/>
            <person name="Johri S."/>
            <person name="Kim M."/>
            <person name="Overton L."/>
            <person name="Reardon M."/>
            <person name="Tsitrin T."/>
            <person name="Vuong H."/>
            <person name="Weaver B."/>
            <person name="Ciecko A."/>
            <person name="Tallon L."/>
            <person name="Jackson J."/>
            <person name="Pai G."/>
            <person name="Aken S.V."/>
            <person name="Utterback T."/>
            <person name="Reidmuller S."/>
            <person name="Feldblyum T."/>
            <person name="Hsiao J."/>
            <person name="Zismann V."/>
            <person name="Iobst S."/>
            <person name="de Vazeille A.R."/>
            <person name="Buell C.R."/>
            <person name="Ying K."/>
            <person name="Li Y."/>
            <person name="Lu T."/>
            <person name="Huang Y."/>
            <person name="Zhao Q."/>
            <person name="Feng Q."/>
            <person name="Zhang L."/>
            <person name="Zhu J."/>
            <person name="Weng Q."/>
            <person name="Mu J."/>
            <person name="Lu Y."/>
            <person name="Fan D."/>
            <person name="Liu Y."/>
            <person name="Guan J."/>
            <person name="Zhang Y."/>
            <person name="Yu S."/>
            <person name="Liu X."/>
            <person name="Zhang Y."/>
            <person name="Hong G."/>
            <person name="Han B."/>
            <person name="Choisne N."/>
            <person name="Demange N."/>
            <person name="Orjeda G."/>
            <person name="Samain S."/>
            <person name="Cattolico L."/>
            <person name="Pelletier E."/>
            <person name="Couloux A."/>
            <person name="Segurens B."/>
            <person name="Wincker P."/>
            <person name="D'Hont A."/>
            <person name="Scarpelli C."/>
            <person name="Weissenbach J."/>
            <person name="Salanoubat M."/>
            <person name="Quetier F."/>
            <person name="Yu Y."/>
            <person name="Kim H.R."/>
            <person name="Rambo T."/>
            <person name="Currie J."/>
            <person name="Collura K."/>
            <person name="Luo M."/>
            <person name="Yang T."/>
            <person name="Ammiraju J.S.S."/>
            <person name="Engler F."/>
            <person name="Soderlund C."/>
            <person name="Wing R.A."/>
            <person name="Palmer L.E."/>
            <person name="de la Bastide M."/>
            <person name="Spiegel L."/>
            <person name="Nascimento L."/>
            <person name="Zutavern T."/>
            <person name="O'Shaughnessy A."/>
            <person name="Dike S."/>
            <person name="Dedhia N."/>
            <person name="Preston R."/>
            <person name="Balija V."/>
            <person name="McCombie W.R."/>
            <person name="Chow T."/>
            <person name="Chen H."/>
            <person name="Chung M."/>
            <person name="Chen C."/>
            <person name="Shaw J."/>
            <person name="Wu H."/>
            <person name="Hsiao K."/>
            <person name="Chao Y."/>
            <person name="Chu M."/>
            <person name="Cheng C."/>
            <person name="Hour A."/>
            <person name="Lee P."/>
            <person name="Lin S."/>
            <person name="Lin Y."/>
            <person name="Liou J."/>
            <person name="Liu S."/>
            <person name="Hsing Y."/>
            <person name="Raghuvanshi S."/>
            <person name="Mohanty A."/>
            <person name="Bharti A.K."/>
            <person name="Gaur A."/>
            <person name="Gupta V."/>
            <person name="Kumar D."/>
            <person name="Ravi V."/>
            <person name="Vij S."/>
            <person name="Kapur A."/>
            <person name="Khurana P."/>
            <person name="Khurana P."/>
            <person name="Khurana J.P."/>
            <person name="Tyagi A.K."/>
            <person name="Gaikwad K."/>
            <person name="Singh A."/>
            <person name="Dalal V."/>
            <person name="Srivastava S."/>
            <person name="Dixit A."/>
            <person name="Pal A.K."/>
            <person name="Ghazi I.A."/>
            <person name="Yadav M."/>
            <person name="Pandit A."/>
            <person name="Bhargava A."/>
            <person name="Sureshbabu K."/>
            <person name="Batra K."/>
            <person name="Sharma T.R."/>
            <person name="Mohapatra T."/>
            <person name="Singh N.K."/>
            <person name="Messing J."/>
            <person name="Nelson A.B."/>
            <person name="Fuks G."/>
            <person name="Kavchok S."/>
            <person name="Keizer G."/>
            <person name="Linton E."/>
            <person name="Llaca V."/>
            <person name="Song R."/>
            <person name="Tanyolac B."/>
            <person name="Young S."/>
            <person name="Ho-Il K."/>
            <person name="Hahn J.H."/>
            <person name="Sangsakoo G."/>
            <person name="Vanavichit A."/>
            <person name="de Mattos Luiz.A.T."/>
            <person name="Zimmer P.D."/>
            <person name="Malone G."/>
            <person name="Dellagostin O."/>
            <person name="de Oliveira A.C."/>
            <person name="Bevan M."/>
            <person name="Bancroft I."/>
            <person name="Minx P."/>
            <person name="Cordum H."/>
            <person name="Wilson R."/>
            <person name="Cheng Z."/>
            <person name="Jin W."/>
            <person name="Jiang J."/>
            <person name="Leong S.A."/>
            <person name="Iwama H."/>
            <person name="Gojobori T."/>
            <person name="Itoh T."/>
            <person name="Niimura Y."/>
            <person name="Fujii Y."/>
            <person name="Habara T."/>
            <person name="Sakai H."/>
            <person name="Sato Y."/>
            <person name="Wilson G."/>
            <person name="Kumar K."/>
            <person name="McCouch S."/>
            <person name="Juretic N."/>
            <person name="Hoen D."/>
            <person name="Wright S."/>
            <person name="Bruskiewich R."/>
            <person name="Bureau T."/>
            <person name="Miyao A."/>
            <person name="Hirochika H."/>
            <person name="Nishikawa T."/>
            <person name="Kadowaki K."/>
            <person name="Sugiura M."/>
            <person name="Burr B."/>
            <person name="Sasaki T."/>
        </authorList>
    </citation>
    <scope>NUCLEOTIDE SEQUENCE [LARGE SCALE GENOMIC DNA]</scope>
    <source>
        <strain evidence="2">cv. Nipponbare</strain>
    </source>
</reference>
<accession>Q5Z9U8</accession>
<sequence>MGPLGKIGIYVGYETAYITKYLEPMTGDTHTVHLADCIFDEDHFPFLWGGNQPLDEKIWKSHGQTWGSMRMIHAPMKQMESVTKSHVHARNAPERLKYQRKLVTLIQSGGLRTKGQELQSLDPQVSRNV</sequence>
<evidence type="ECO:0000313" key="2">
    <source>
        <dbReference type="Proteomes" id="UP000000763"/>
    </source>
</evidence>
<dbReference type="Proteomes" id="UP000000763">
    <property type="component" value="Chromosome 6"/>
</dbReference>
<name>Q5Z9U8_ORYSJ</name>
<proteinExistence type="predicted"/>
<organism evidence="1 2">
    <name type="scientific">Oryza sativa subsp. japonica</name>
    <name type="common">Rice</name>
    <dbReference type="NCBI Taxonomy" id="39947"/>
    <lineage>
        <taxon>Eukaryota</taxon>
        <taxon>Viridiplantae</taxon>
        <taxon>Streptophyta</taxon>
        <taxon>Embryophyta</taxon>
        <taxon>Tracheophyta</taxon>
        <taxon>Spermatophyta</taxon>
        <taxon>Magnoliopsida</taxon>
        <taxon>Liliopsida</taxon>
        <taxon>Poales</taxon>
        <taxon>Poaceae</taxon>
        <taxon>BOP clade</taxon>
        <taxon>Oryzoideae</taxon>
        <taxon>Oryzeae</taxon>
        <taxon>Oryzinae</taxon>
        <taxon>Oryza</taxon>
        <taxon>Oryza sativa</taxon>
    </lineage>
</organism>
<dbReference type="AlphaFoldDB" id="Q5Z9U8"/>
<reference evidence="2" key="2">
    <citation type="journal article" date="2008" name="Nucleic Acids Res.">
        <title>The rice annotation project database (RAP-DB): 2008 update.</title>
        <authorList>
            <consortium name="The rice annotation project (RAP)"/>
        </authorList>
    </citation>
    <scope>GENOME REANNOTATION</scope>
    <source>
        <strain evidence="2">cv. Nipponbare</strain>
    </source>
</reference>
<protein>
    <submittedName>
        <fullName evidence="1">Uncharacterized protein</fullName>
    </submittedName>
</protein>
<dbReference type="EMBL" id="AP003575">
    <property type="protein sequence ID" value="BAD53525.1"/>
    <property type="molecule type" value="Genomic_DNA"/>
</dbReference>